<dbReference type="Gene3D" id="1.10.260.40">
    <property type="entry name" value="lambda repressor-like DNA-binding domains"/>
    <property type="match status" value="1"/>
</dbReference>
<dbReference type="EMBL" id="CP097478">
    <property type="protein sequence ID" value="USS93497.1"/>
    <property type="molecule type" value="Genomic_DNA"/>
</dbReference>
<evidence type="ECO:0000259" key="1">
    <source>
        <dbReference type="PROSITE" id="PS50943"/>
    </source>
</evidence>
<proteinExistence type="predicted"/>
<dbReference type="Pfam" id="PF01381">
    <property type="entry name" value="HTH_3"/>
    <property type="match status" value="1"/>
</dbReference>
<evidence type="ECO:0000313" key="2">
    <source>
        <dbReference type="EMBL" id="USS93497.1"/>
    </source>
</evidence>
<keyword evidence="3" id="KW-1185">Reference proteome</keyword>
<evidence type="ECO:0000313" key="3">
    <source>
        <dbReference type="Proteomes" id="UP001057532"/>
    </source>
</evidence>
<dbReference type="InterPro" id="IPR001387">
    <property type="entry name" value="Cro/C1-type_HTH"/>
</dbReference>
<organism evidence="2 3">
    <name type="scientific">Fructilactobacillus ixorae</name>
    <dbReference type="NCBI Taxonomy" id="1750535"/>
    <lineage>
        <taxon>Bacteria</taxon>
        <taxon>Bacillati</taxon>
        <taxon>Bacillota</taxon>
        <taxon>Bacilli</taxon>
        <taxon>Lactobacillales</taxon>
        <taxon>Lactobacillaceae</taxon>
        <taxon>Fructilactobacillus</taxon>
    </lineage>
</organism>
<feature type="domain" description="HTH cro/C1-type" evidence="1">
    <location>
        <begin position="57"/>
        <end position="108"/>
    </location>
</feature>
<dbReference type="PROSITE" id="PS50943">
    <property type="entry name" value="HTH_CROC1"/>
    <property type="match status" value="1"/>
</dbReference>
<dbReference type="InterPro" id="IPR010982">
    <property type="entry name" value="Lambda_DNA-bd_dom_sf"/>
</dbReference>
<dbReference type="CDD" id="cd00093">
    <property type="entry name" value="HTH_XRE"/>
    <property type="match status" value="1"/>
</dbReference>
<accession>A0ABY5C536</accession>
<name>A0ABY5C536_9LACO</name>
<dbReference type="SMART" id="SM00530">
    <property type="entry name" value="HTH_XRE"/>
    <property type="match status" value="1"/>
</dbReference>
<reference evidence="2" key="1">
    <citation type="submission" date="2022-05" db="EMBL/GenBank/DDBJ databases">
        <authorList>
            <person name="Oliphant S.A."/>
            <person name="Watson-Haigh N.S."/>
            <person name="Sumby K.M."/>
            <person name="Gardner J.M."/>
            <person name="Jiranek V."/>
        </authorList>
    </citation>
    <scope>NUCLEOTIDE SEQUENCE</scope>
    <source>
        <strain evidence="2">Ru20-1</strain>
    </source>
</reference>
<gene>
    <name evidence="2" type="ORF">M8332_01110</name>
</gene>
<sequence>MVTNKKPTRLLELFVLSNQLDYREHCIYLFSKFQQINRKIFYITERKVLKMSIYQRIKELAKNKNISIRELEHQLGFPNGTLQKWVDNANSQKLKKVANYFNVSTDYLLGNGERPTADLDDLETIMMFGGKPVPEEDKQTVLEILRRLRDARDHK</sequence>
<dbReference type="RefSeq" id="WP_252780349.1">
    <property type="nucleotide sequence ID" value="NZ_CP097478.1"/>
</dbReference>
<protein>
    <submittedName>
        <fullName evidence="2">Helix-turn-helix domain-containing protein</fullName>
    </submittedName>
</protein>
<dbReference type="SUPFAM" id="SSF47413">
    <property type="entry name" value="lambda repressor-like DNA-binding domains"/>
    <property type="match status" value="1"/>
</dbReference>
<dbReference type="Proteomes" id="UP001057532">
    <property type="component" value="Chromosome"/>
</dbReference>